<evidence type="ECO:0000313" key="7">
    <source>
        <dbReference type="EMBL" id="CAB4918098.1"/>
    </source>
</evidence>
<keyword evidence="3 6" id="KW-0812">Transmembrane</keyword>
<feature type="transmembrane region" description="Helical" evidence="6">
    <location>
        <begin position="28"/>
        <end position="45"/>
    </location>
</feature>
<dbReference type="Pfam" id="PF09678">
    <property type="entry name" value="Caa3_CtaG"/>
    <property type="match status" value="1"/>
</dbReference>
<protein>
    <submittedName>
        <fullName evidence="7">Unannotated protein</fullName>
    </submittedName>
</protein>
<gene>
    <name evidence="7" type="ORF">UFOPK3472_03429</name>
</gene>
<evidence type="ECO:0000256" key="2">
    <source>
        <dbReference type="ARBA" id="ARBA00022475"/>
    </source>
</evidence>
<dbReference type="EMBL" id="CAFBLX010000337">
    <property type="protein sequence ID" value="CAB4918098.1"/>
    <property type="molecule type" value="Genomic_DNA"/>
</dbReference>
<keyword evidence="4 6" id="KW-1133">Transmembrane helix</keyword>
<keyword evidence="2" id="KW-1003">Cell membrane</keyword>
<keyword evidence="5 6" id="KW-0472">Membrane</keyword>
<sequence length="316" mass="34428">MTSPIIDLPQAPPDPGALLSWDVPPLPVLPVAAIVMAGLYCWGVYRVRRTGRAWSQWRTASFLAGCLALAAVTGLQIERYGYGVFSIFMFQHLTLSMAVPPLLVVGSPGRLLLRTTAHHGAGRVVLVAALWGLRGRAGRLALHPGVTIPVFLFSYYGLYLSSLFDALASTVFGHTSIEVFFLLSGLVFIVPVLAVGPLPIRQSYLGRLFDLFVEMPLHVFFGVILMMSTTPMLATFASPPSAWGLDPVADQNLAGALAWSYGEPVALLVVVIFCIAWHKHETLRFAPSSTRSDDDSAYLAYNTYLHSLATGERRVR</sequence>
<evidence type="ECO:0000256" key="5">
    <source>
        <dbReference type="ARBA" id="ARBA00023136"/>
    </source>
</evidence>
<dbReference type="GO" id="GO:0005886">
    <property type="term" value="C:plasma membrane"/>
    <property type="evidence" value="ECO:0007669"/>
    <property type="project" value="UniProtKB-SubCell"/>
</dbReference>
<organism evidence="7">
    <name type="scientific">freshwater metagenome</name>
    <dbReference type="NCBI Taxonomy" id="449393"/>
    <lineage>
        <taxon>unclassified sequences</taxon>
        <taxon>metagenomes</taxon>
        <taxon>ecological metagenomes</taxon>
    </lineage>
</organism>
<evidence type="ECO:0000256" key="4">
    <source>
        <dbReference type="ARBA" id="ARBA00022989"/>
    </source>
</evidence>
<comment type="subcellular location">
    <subcellularLocation>
        <location evidence="1">Cell membrane</location>
        <topology evidence="1">Multi-pass membrane protein</topology>
    </subcellularLocation>
</comment>
<evidence type="ECO:0000256" key="1">
    <source>
        <dbReference type="ARBA" id="ARBA00004651"/>
    </source>
</evidence>
<evidence type="ECO:0000256" key="6">
    <source>
        <dbReference type="SAM" id="Phobius"/>
    </source>
</evidence>
<feature type="transmembrane region" description="Helical" evidence="6">
    <location>
        <begin position="258"/>
        <end position="277"/>
    </location>
</feature>
<evidence type="ECO:0000256" key="3">
    <source>
        <dbReference type="ARBA" id="ARBA00022692"/>
    </source>
</evidence>
<proteinExistence type="predicted"/>
<feature type="transmembrane region" description="Helical" evidence="6">
    <location>
        <begin position="179"/>
        <end position="198"/>
    </location>
</feature>
<dbReference type="InterPro" id="IPR019108">
    <property type="entry name" value="Caa3_assmbl_CtaG-rel"/>
</dbReference>
<accession>A0A6J7HFP9</accession>
<reference evidence="7" key="1">
    <citation type="submission" date="2020-05" db="EMBL/GenBank/DDBJ databases">
        <authorList>
            <person name="Chiriac C."/>
            <person name="Salcher M."/>
            <person name="Ghai R."/>
            <person name="Kavagutti S V."/>
        </authorList>
    </citation>
    <scope>NUCLEOTIDE SEQUENCE</scope>
</reference>
<feature type="transmembrane region" description="Helical" evidence="6">
    <location>
        <begin position="83"/>
        <end position="105"/>
    </location>
</feature>
<dbReference type="AlphaFoldDB" id="A0A6J7HFP9"/>
<feature type="transmembrane region" description="Helical" evidence="6">
    <location>
        <begin position="140"/>
        <end position="159"/>
    </location>
</feature>
<feature type="transmembrane region" description="Helical" evidence="6">
    <location>
        <begin position="219"/>
        <end position="238"/>
    </location>
</feature>
<feature type="transmembrane region" description="Helical" evidence="6">
    <location>
        <begin position="57"/>
        <end position="77"/>
    </location>
</feature>
<name>A0A6J7HFP9_9ZZZZ</name>